<keyword evidence="2" id="KW-1185">Reference proteome</keyword>
<name>A0A4Y2LPW4_ARAVE</name>
<feature type="non-terminal residue" evidence="1">
    <location>
        <position position="67"/>
    </location>
</feature>
<accession>A0A4Y2LPW4</accession>
<evidence type="ECO:0000313" key="2">
    <source>
        <dbReference type="Proteomes" id="UP000499080"/>
    </source>
</evidence>
<dbReference type="AlphaFoldDB" id="A0A4Y2LPW4"/>
<protein>
    <submittedName>
        <fullName evidence="1">Uncharacterized protein</fullName>
    </submittedName>
</protein>
<proteinExistence type="predicted"/>
<dbReference type="Proteomes" id="UP000499080">
    <property type="component" value="Unassembled WGS sequence"/>
</dbReference>
<evidence type="ECO:0000313" key="1">
    <source>
        <dbReference type="EMBL" id="GBN16140.1"/>
    </source>
</evidence>
<gene>
    <name evidence="1" type="ORF">AVEN_22440_1</name>
</gene>
<dbReference type="EMBL" id="BGPR01006110">
    <property type="protein sequence ID" value="GBN16140.1"/>
    <property type="molecule type" value="Genomic_DNA"/>
</dbReference>
<comment type="caution">
    <text evidence="1">The sequence shown here is derived from an EMBL/GenBank/DDBJ whole genome shotgun (WGS) entry which is preliminary data.</text>
</comment>
<sequence length="67" mass="8026">MAIRRVKFDFAETVQRAYKQCLDVATITFNGLIHHPWSNYDQWLKGNFIKRMLTEMINRMYTLTGEL</sequence>
<reference evidence="1 2" key="1">
    <citation type="journal article" date="2019" name="Sci. Rep.">
        <title>Orb-weaving spider Araneus ventricosus genome elucidates the spidroin gene catalogue.</title>
        <authorList>
            <person name="Kono N."/>
            <person name="Nakamura H."/>
            <person name="Ohtoshi R."/>
            <person name="Moran D.A.P."/>
            <person name="Shinohara A."/>
            <person name="Yoshida Y."/>
            <person name="Fujiwara M."/>
            <person name="Mori M."/>
            <person name="Tomita M."/>
            <person name="Arakawa K."/>
        </authorList>
    </citation>
    <scope>NUCLEOTIDE SEQUENCE [LARGE SCALE GENOMIC DNA]</scope>
</reference>
<organism evidence="1 2">
    <name type="scientific">Araneus ventricosus</name>
    <name type="common">Orbweaver spider</name>
    <name type="synonym">Epeira ventricosa</name>
    <dbReference type="NCBI Taxonomy" id="182803"/>
    <lineage>
        <taxon>Eukaryota</taxon>
        <taxon>Metazoa</taxon>
        <taxon>Ecdysozoa</taxon>
        <taxon>Arthropoda</taxon>
        <taxon>Chelicerata</taxon>
        <taxon>Arachnida</taxon>
        <taxon>Araneae</taxon>
        <taxon>Araneomorphae</taxon>
        <taxon>Entelegynae</taxon>
        <taxon>Araneoidea</taxon>
        <taxon>Araneidae</taxon>
        <taxon>Araneus</taxon>
    </lineage>
</organism>